<evidence type="ECO:0000259" key="1">
    <source>
        <dbReference type="Pfam" id="PF00534"/>
    </source>
</evidence>
<dbReference type="InterPro" id="IPR001296">
    <property type="entry name" value="Glyco_trans_1"/>
</dbReference>
<dbReference type="PANTHER" id="PTHR12526">
    <property type="entry name" value="GLYCOSYLTRANSFERASE"/>
    <property type="match status" value="1"/>
</dbReference>
<keyword evidence="3" id="KW-1185">Reference proteome</keyword>
<dbReference type="Pfam" id="PF00534">
    <property type="entry name" value="Glycos_transf_1"/>
    <property type="match status" value="1"/>
</dbReference>
<comment type="caution">
    <text evidence="2">The sequence shown here is derived from an EMBL/GenBank/DDBJ whole genome shotgun (WGS) entry which is preliminary data.</text>
</comment>
<gene>
    <name evidence="2" type="ORF">MWN34_01605</name>
</gene>
<organism evidence="2 3">
    <name type="scientific">Ancylobacter crimeensis</name>
    <dbReference type="NCBI Taxonomy" id="2579147"/>
    <lineage>
        <taxon>Bacteria</taxon>
        <taxon>Pseudomonadati</taxon>
        <taxon>Pseudomonadota</taxon>
        <taxon>Alphaproteobacteria</taxon>
        <taxon>Hyphomicrobiales</taxon>
        <taxon>Xanthobacteraceae</taxon>
        <taxon>Ancylobacter</taxon>
    </lineage>
</organism>
<keyword evidence="2" id="KW-0328">Glycosyltransferase</keyword>
<feature type="domain" description="Glycosyl transferase family 1" evidence="1">
    <location>
        <begin position="195"/>
        <end position="348"/>
    </location>
</feature>
<keyword evidence="2" id="KW-0808">Transferase</keyword>
<dbReference type="SUPFAM" id="SSF53756">
    <property type="entry name" value="UDP-Glycosyltransferase/glycogen phosphorylase"/>
    <property type="match status" value="1"/>
</dbReference>
<dbReference type="GO" id="GO:0016757">
    <property type="term" value="F:glycosyltransferase activity"/>
    <property type="evidence" value="ECO:0007669"/>
    <property type="project" value="UniProtKB-KW"/>
</dbReference>
<dbReference type="Gene3D" id="3.40.50.2000">
    <property type="entry name" value="Glycogen Phosphorylase B"/>
    <property type="match status" value="2"/>
</dbReference>
<protein>
    <submittedName>
        <fullName evidence="2">Glycosyltransferase</fullName>
        <ecNumber evidence="2">2.4.-.-</ecNumber>
    </submittedName>
</protein>
<dbReference type="EC" id="2.4.-.-" evidence="2"/>
<reference evidence="2 3" key="1">
    <citation type="submission" date="2022-04" db="EMBL/GenBank/DDBJ databases">
        <authorList>
            <person name="Grouzdev D.S."/>
            <person name="Pantiukh K.S."/>
            <person name="Krutkina M.S."/>
        </authorList>
    </citation>
    <scope>NUCLEOTIDE SEQUENCE [LARGE SCALE GENOMIC DNA]</scope>
    <source>
        <strain evidence="2 3">6x-1</strain>
    </source>
</reference>
<proteinExistence type="predicted"/>
<dbReference type="RefSeq" id="WP_247025876.1">
    <property type="nucleotide sequence ID" value="NZ_JALKCH010000001.1"/>
</dbReference>
<sequence length="368" mass="40427">MSAIAFVWDNYGPMHVDRCQAVASGRAEPVIGIEFFSKSSVYDWKTESGAAFEKVTLFSGGGWKDTGAWAMAKGIVSVCRARDARHVFLCHYEQPGIFLAAILLRLLGRRVFAMGCSKFDDQPRKAWREALKSLFFLPYHGAISSGIRSADYMRFLGIPAGMVATEYNTLSIERIRRLSGKAVAPEGTAFAERHFTIIARLVPKKNLFMALDAYAHYRERTAQPRPLHICGSGPLEADLRTRIAELGLQELVILRGFIQTAEISSVLGDTLAMLLPSIEEQFGNVVIEAQAMGVPVILSDNCGARDRLIRGGVNGFIIEPDNPEGLAYFMALLDGDETLWRRFAEAAAARSVRGDVANFLGAVSALMN</sequence>
<accession>A0ABT0D6M1</accession>
<name>A0ABT0D6M1_9HYPH</name>
<evidence type="ECO:0000313" key="3">
    <source>
        <dbReference type="Proteomes" id="UP001203284"/>
    </source>
</evidence>
<dbReference type="EMBL" id="JALKCH010000001">
    <property type="protein sequence ID" value="MCK0195601.1"/>
    <property type="molecule type" value="Genomic_DNA"/>
</dbReference>
<dbReference type="Proteomes" id="UP001203284">
    <property type="component" value="Unassembled WGS sequence"/>
</dbReference>
<evidence type="ECO:0000313" key="2">
    <source>
        <dbReference type="EMBL" id="MCK0195601.1"/>
    </source>
</evidence>